<dbReference type="STRING" id="46731.A0A3M6TGF6"/>
<evidence type="ECO:0000256" key="6">
    <source>
        <dbReference type="ARBA" id="ARBA00022833"/>
    </source>
</evidence>
<evidence type="ECO:0000259" key="9">
    <source>
        <dbReference type="SMART" id="SM01263"/>
    </source>
</evidence>
<organism evidence="10 11">
    <name type="scientific">Pocillopora damicornis</name>
    <name type="common">Cauliflower coral</name>
    <name type="synonym">Millepora damicornis</name>
    <dbReference type="NCBI Taxonomy" id="46731"/>
    <lineage>
        <taxon>Eukaryota</taxon>
        <taxon>Metazoa</taxon>
        <taxon>Cnidaria</taxon>
        <taxon>Anthozoa</taxon>
        <taxon>Hexacorallia</taxon>
        <taxon>Scleractinia</taxon>
        <taxon>Astrocoeniina</taxon>
        <taxon>Pocilloporidae</taxon>
        <taxon>Pocillopora</taxon>
    </lineage>
</organism>
<dbReference type="SUPFAM" id="SSF48371">
    <property type="entry name" value="ARM repeat"/>
    <property type="match status" value="1"/>
</dbReference>
<feature type="compositionally biased region" description="Low complexity" evidence="8">
    <location>
        <begin position="1030"/>
        <end position="1041"/>
    </location>
</feature>
<dbReference type="InterPro" id="IPR038502">
    <property type="entry name" value="M1_LTA-4_hydro/amino_C_sf"/>
</dbReference>
<dbReference type="SMART" id="SM01263">
    <property type="entry name" value="Leuk-A4-hydro_C"/>
    <property type="match status" value="1"/>
</dbReference>
<dbReference type="InterPro" id="IPR014782">
    <property type="entry name" value="Peptidase_M1_dom"/>
</dbReference>
<dbReference type="GO" id="GO:0070006">
    <property type="term" value="F:metalloaminopeptidase activity"/>
    <property type="evidence" value="ECO:0007669"/>
    <property type="project" value="InterPro"/>
</dbReference>
<keyword evidence="5" id="KW-0378">Hydrolase</keyword>
<dbReference type="GO" id="GO:0006508">
    <property type="term" value="P:proteolysis"/>
    <property type="evidence" value="ECO:0007669"/>
    <property type="project" value="UniProtKB-KW"/>
</dbReference>
<name>A0A3M6TGF6_POCDA</name>
<dbReference type="InterPro" id="IPR016024">
    <property type="entry name" value="ARM-type_fold"/>
</dbReference>
<feature type="compositionally biased region" description="Basic and acidic residues" evidence="8">
    <location>
        <begin position="1131"/>
        <end position="1152"/>
    </location>
</feature>
<feature type="compositionally biased region" description="Low complexity" evidence="8">
    <location>
        <begin position="792"/>
        <end position="803"/>
    </location>
</feature>
<protein>
    <recommendedName>
        <fullName evidence="9">Peptidase M1 leukotriene A4 hydrolase/aminopeptidase C-terminal domain-containing protein</fullName>
    </recommendedName>
</protein>
<evidence type="ECO:0000256" key="8">
    <source>
        <dbReference type="SAM" id="MobiDB-lite"/>
    </source>
</evidence>
<evidence type="ECO:0000256" key="4">
    <source>
        <dbReference type="ARBA" id="ARBA00022723"/>
    </source>
</evidence>
<dbReference type="Pfam" id="PF01433">
    <property type="entry name" value="Peptidase_M1"/>
    <property type="match status" value="1"/>
</dbReference>
<feature type="region of interest" description="Disordered" evidence="8">
    <location>
        <begin position="975"/>
        <end position="1042"/>
    </location>
</feature>
<dbReference type="GO" id="GO:0005730">
    <property type="term" value="C:nucleolus"/>
    <property type="evidence" value="ECO:0007669"/>
    <property type="project" value="InterPro"/>
</dbReference>
<gene>
    <name evidence="10" type="ORF">pdam_00008712</name>
</gene>
<comment type="similarity">
    <text evidence="2">Belongs to the peptidase M1 family.</text>
</comment>
<dbReference type="GO" id="GO:0008270">
    <property type="term" value="F:zinc ion binding"/>
    <property type="evidence" value="ECO:0007669"/>
    <property type="project" value="InterPro"/>
</dbReference>
<evidence type="ECO:0000256" key="7">
    <source>
        <dbReference type="ARBA" id="ARBA00023049"/>
    </source>
</evidence>
<evidence type="ECO:0000256" key="1">
    <source>
        <dbReference type="ARBA" id="ARBA00001947"/>
    </source>
</evidence>
<feature type="compositionally biased region" description="Low complexity" evidence="8">
    <location>
        <begin position="975"/>
        <end position="985"/>
    </location>
</feature>
<dbReference type="InterPro" id="IPR033577">
    <property type="entry name" value="AOPep"/>
</dbReference>
<dbReference type="SUPFAM" id="SSF55486">
    <property type="entry name" value="Metalloproteases ('zincins'), catalytic domain"/>
    <property type="match status" value="2"/>
</dbReference>
<feature type="compositionally biased region" description="Basic residues" evidence="8">
    <location>
        <begin position="1012"/>
        <end position="1029"/>
    </location>
</feature>
<dbReference type="Proteomes" id="UP000275408">
    <property type="component" value="Unassembled WGS sequence"/>
</dbReference>
<evidence type="ECO:0000313" key="10">
    <source>
        <dbReference type="EMBL" id="RMX40304.1"/>
    </source>
</evidence>
<keyword evidence="11" id="KW-1185">Reference proteome</keyword>
<keyword evidence="7" id="KW-0482">Metalloprotease</keyword>
<feature type="region of interest" description="Disordered" evidence="8">
    <location>
        <begin position="785"/>
        <end position="839"/>
    </location>
</feature>
<comment type="caution">
    <text evidence="10">The sequence shown here is derived from an EMBL/GenBank/DDBJ whole genome shotgun (WGS) entry which is preliminary data.</text>
</comment>
<dbReference type="PANTHER" id="PTHR46627">
    <property type="entry name" value="AMINOPEPTIDASE O"/>
    <property type="match status" value="1"/>
</dbReference>
<dbReference type="Gene3D" id="1.10.390.10">
    <property type="entry name" value="Neutral Protease Domain 2"/>
    <property type="match status" value="1"/>
</dbReference>
<evidence type="ECO:0000256" key="5">
    <source>
        <dbReference type="ARBA" id="ARBA00022801"/>
    </source>
</evidence>
<keyword evidence="3" id="KW-0645">Protease</keyword>
<dbReference type="Gene3D" id="2.60.40.1730">
    <property type="entry name" value="tricorn interacting facor f3 domain"/>
    <property type="match status" value="1"/>
</dbReference>
<evidence type="ECO:0000313" key="11">
    <source>
        <dbReference type="Proteomes" id="UP000275408"/>
    </source>
</evidence>
<dbReference type="InterPro" id="IPR001930">
    <property type="entry name" value="Peptidase_M1"/>
</dbReference>
<proteinExistence type="inferred from homology"/>
<feature type="domain" description="Peptidase M1 leukotriene A4 hydrolase/aminopeptidase C-terminal" evidence="9">
    <location>
        <begin position="1707"/>
        <end position="1856"/>
    </location>
</feature>
<reference evidence="10 11" key="1">
    <citation type="journal article" date="2018" name="Sci. Rep.">
        <title>Comparative analysis of the Pocillopora damicornis genome highlights role of immune system in coral evolution.</title>
        <authorList>
            <person name="Cunning R."/>
            <person name="Bay R.A."/>
            <person name="Gillette P."/>
            <person name="Baker A.C."/>
            <person name="Traylor-Knowles N."/>
        </authorList>
    </citation>
    <scope>NUCLEOTIDE SEQUENCE [LARGE SCALE GENOMIC DNA]</scope>
    <source>
        <strain evidence="10">RSMAS</strain>
        <tissue evidence="10">Whole animal</tissue>
    </source>
</reference>
<accession>A0A3M6TGF6</accession>
<dbReference type="Gene3D" id="3.30.2010.30">
    <property type="match status" value="1"/>
</dbReference>
<dbReference type="InterPro" id="IPR027268">
    <property type="entry name" value="Peptidase_M4/M1_CTD_sf"/>
</dbReference>
<dbReference type="Gene3D" id="1.25.40.320">
    <property type="entry name" value="Peptidase M1, leukotriene A4 hydrolase/aminopeptidase C-terminal domain"/>
    <property type="match status" value="1"/>
</dbReference>
<feature type="compositionally biased region" description="Basic and acidic residues" evidence="8">
    <location>
        <begin position="804"/>
        <end position="816"/>
    </location>
</feature>
<keyword evidence="4" id="KW-0479">Metal-binding</keyword>
<dbReference type="SUPFAM" id="SSF63737">
    <property type="entry name" value="Leukotriene A4 hydrolase N-terminal domain"/>
    <property type="match status" value="1"/>
</dbReference>
<comment type="cofactor">
    <cofactor evidence="1">
        <name>Zn(2+)</name>
        <dbReference type="ChEBI" id="CHEBI:29105"/>
    </cofactor>
</comment>
<dbReference type="PANTHER" id="PTHR46627:SF1">
    <property type="entry name" value="AMINOPEPTIDASE O"/>
    <property type="match status" value="1"/>
</dbReference>
<evidence type="ECO:0000256" key="2">
    <source>
        <dbReference type="ARBA" id="ARBA00010136"/>
    </source>
</evidence>
<dbReference type="EMBL" id="RCHS01003667">
    <property type="protein sequence ID" value="RMX40304.1"/>
    <property type="molecule type" value="Genomic_DNA"/>
</dbReference>
<dbReference type="InterPro" id="IPR015211">
    <property type="entry name" value="Peptidase_M1_C"/>
</dbReference>
<feature type="region of interest" description="Disordered" evidence="8">
    <location>
        <begin position="1120"/>
        <end position="1152"/>
    </location>
</feature>
<dbReference type="PRINTS" id="PR00756">
    <property type="entry name" value="ALADIPTASE"/>
</dbReference>
<evidence type="ECO:0000256" key="3">
    <source>
        <dbReference type="ARBA" id="ARBA00022670"/>
    </source>
</evidence>
<keyword evidence="6" id="KW-0862">Zinc</keyword>
<dbReference type="OrthoDB" id="79562at2759"/>
<dbReference type="Pfam" id="PF09127">
    <property type="entry name" value="Leuk-A4-hydro_C"/>
    <property type="match status" value="1"/>
</dbReference>
<sequence length="1860" mass="207487">MEIPLEDINLLRAPTWSNMADQTERSKEEHNTSAAKTQELLRRFSSTVFAFDTSPDTRYIRCDFPQCKQHSEALQDKITLPELLAIYLLGKPCWLLNTIKNVKVLERHVGKEVHHYMKEKDSGTDDQFSNSHLVDSNDFIERQWLPEGVRKLVNHPGTYNNNCVVITQNFVSRQELMESIAKLSFLNSHWPTVEVVAVLSCHSSCQGQVFSCTPFAIGKESGFEEFCSLHDFVMACQTMLEDALMATHISSCFTLKLDCSHADWPVDADWLKTKLRSILCGSTKEVYETGSQVADLHLMLSTMVCRKTTGTCGTRLKDTVNRACAEGFPDLAREMGLGFLGCDNVEERLSTEGKEDQVTPPGLVMSSMRVVFLVEDDFPSASNREAYNSWQSGSHIALADAIVANLRMRKASDVKFEDMVFQLKGDEVHLLQESLKNYFNHLPEDALKVFFVAIGPMFSRPNLDLIRLIKDWSDLRTRDVCYGIHFQHVTAMQAFVMKNKLKEVLGNSEKMSGSGHLAVTGLVEDDNRDCSSSFPVLLYMIHLAIGENGNRLAGKGIPSAVYSKRPVGHGLSSWTLEEVYMETCHVLSGLSRKCGIHLLSAAPTPVESKSTIEKSGKAYHVASGEGNKVESVHEKGASTCMSKNESQPPARNLESESSSCLTLPSVVCMSTIDESACESFHDNFGNDVSSNVLTTGVKEQGSTMWQCETPTTSSVGGNEDKVVLSSGCNTLTCIEASADEAFHDKSPSCDGKIIAASSLPSGINNNDKPLVENVPIIEGHDLGDIMSHDIPSSALNSSSSTNTPRKDSGSSKEKDGNFTTDHKKHRLVEEPNGATLLENSPSTFRLSATVHKDAWSKEEEADNALCHNGIESMICKDACTAISPTSGTGQDGEGKSITEEKGEVELIDNENVLRKNSEGVMGCDKLSSAVISVGVGVNLEEVSKDAEGTMYRAEDGPRLENLMSIISSDATSVSMSMAEGSSMESVVDENATTIPSPCSGKCGADDHTIQEKRKKKKKNKNKKNKKNNRSKSSVTVSDTSSCTLPNGVQMKISYRSWLQNFTDYCKGSHDVEHTEVKTDGCNLKYSLNMEDVCDYATNAGENAGGEGSCGRKRSLSTEEVRVVAQSSTKRTKSESDSDCKGRSEDERSIGTKWDKSDDLPLMANVDEVLVYHYILDLSVEFNEKSMKGNIVLFLEPRNEEVTKKQFQMTLDSTLVNIESVSEVVLPDDFQVTFCRHKQSGLLSHETTSSEVPLGFLGNILGDKSHTPLPFKGLSYSVYGWCVQISKPEATGKAWPRCVWIKYHTSPEGSSLTWATDQDGKPSVYSPGAYINNRSLMPCQEPPIAMSTWQASIHVPEDCVVLMSGNQFVGKTTRNDIQVTYHYEMDCPLPCSTLALAVGWWECRLSRTADTKNGDNPNVPVTCRLFAPPSLIDRAAEELLEYAPKFLEASCELLGPYPFRRLDMLVLPKCFACMGLKSPNLVFLSQSLLSGDASMRVRLAHEISHAWFGLLVGAKDWSEEWLSEGFATFIEEKIQSKAERWSRDKDRFFREMRQILRHRCLLSEIKECDDSLKCLRPKVAKPKSAISAAEAVKRSSRQSDSVSIKPHTVVQFGQICSRKWTQVHYLKGYFLLHCMATMVGLEEFDQFLFEYVQHFREQLVTSEDFFGFFVESFPDVPREMKDNFMSEWLERPGLPKSFPKRFDSPDNELVSQVENEVWKKQDMINKRNKTLKLRKRKQPPSSNLEVAEQVVLLLEKLLEREAISHNTLRQLDKCYNLSNGNAEIRHRWCELVVKHNFTPGLTDVRRFLIEDQGMGIYLFGELIISQQPRQRALVDDVLAEIGPEMDRCTYRTVKDMLEGND</sequence>
<dbReference type="InterPro" id="IPR042097">
    <property type="entry name" value="Aminopeptidase_N-like_N_sf"/>
</dbReference>